<organism evidence="2">
    <name type="scientific">marine metagenome</name>
    <dbReference type="NCBI Taxonomy" id="408172"/>
    <lineage>
        <taxon>unclassified sequences</taxon>
        <taxon>metagenomes</taxon>
        <taxon>ecological metagenomes</taxon>
    </lineage>
</organism>
<reference evidence="2" key="1">
    <citation type="submission" date="2018-05" db="EMBL/GenBank/DDBJ databases">
        <authorList>
            <person name="Lanie J.A."/>
            <person name="Ng W.-L."/>
            <person name="Kazmierczak K.M."/>
            <person name="Andrzejewski T.M."/>
            <person name="Davidsen T.M."/>
            <person name="Wayne K.J."/>
            <person name="Tettelin H."/>
            <person name="Glass J.I."/>
            <person name="Rusch D."/>
            <person name="Podicherti R."/>
            <person name="Tsui H.-C.T."/>
            <person name="Winkler M.E."/>
        </authorList>
    </citation>
    <scope>NUCLEOTIDE SEQUENCE</scope>
</reference>
<gene>
    <name evidence="2" type="ORF">METZ01_LOCUS319284</name>
</gene>
<name>A0A382P0N5_9ZZZZ</name>
<proteinExistence type="predicted"/>
<feature type="non-terminal residue" evidence="2">
    <location>
        <position position="161"/>
    </location>
</feature>
<evidence type="ECO:0000256" key="1">
    <source>
        <dbReference type="SAM" id="MobiDB-lite"/>
    </source>
</evidence>
<accession>A0A382P0N5</accession>
<sequence length="161" mass="16919">MGGQQGTRKTKETTIDDTTPPPPPPEQPTPPPPKSKKPDSVFNQPSSPIPDYASIYAPITPAAPSLFTGSNIYTLQNYQNLGYTNPSQLASASDIAADVTQGVGGFGDFIPQTSSTVKEQKFLRGQAYTHAETQVKLAQAEAISAQEIADSAAQAAAVAEQ</sequence>
<feature type="region of interest" description="Disordered" evidence="1">
    <location>
        <begin position="1"/>
        <end position="54"/>
    </location>
</feature>
<dbReference type="EMBL" id="UINC01103779">
    <property type="protein sequence ID" value="SVC66430.1"/>
    <property type="molecule type" value="Genomic_DNA"/>
</dbReference>
<feature type="compositionally biased region" description="Pro residues" evidence="1">
    <location>
        <begin position="19"/>
        <end position="33"/>
    </location>
</feature>
<evidence type="ECO:0000313" key="2">
    <source>
        <dbReference type="EMBL" id="SVC66430.1"/>
    </source>
</evidence>
<protein>
    <submittedName>
        <fullName evidence="2">Uncharacterized protein</fullName>
    </submittedName>
</protein>
<dbReference type="AlphaFoldDB" id="A0A382P0N5"/>